<dbReference type="Pfam" id="PF05380">
    <property type="entry name" value="Peptidase_A17"/>
    <property type="match status" value="1"/>
</dbReference>
<sequence length="2058" mass="225957">MVATSSGLPYYRYIRIPGQERYVQASVVKKDEVHNGLFVLVDVLLGPAASSLLGDKVSHHEINGYHYLGAWIPANFKSVWRLTDETVPGGSEKVLKSLSPPLEAGDLPDGIEVPELRDTLHMAEAVVQTADNDLDGTVSHQPATTQASIGPARAAAVPNNPVSHVQGPQASGPTSQESAQLADLGSAAAVVDGAAMREQGFGSHQLAANGQVPSAIGQSTLGLAPMSNGIPVYASTFSAPYRQAPSPAVSIVPSQSGYPIPYGQAPGGVYPDLNQNGIMVRPPTQVQGPYSFLPSTPFLGCGYPTNMGYVNNFHSSIAPSYTLGQLGGLHSCNPSTPGLHPGQPPVGVPSGVPHYNSLPGAGMANEKCLSTQEVRNIQKQANGTPLIMGGPYRGAEDARPLILVRSRIQENISAYAGDEVFAYYYIRRSIEADIIEGFSLPHPTPYRSSYAYLVGLLWSSLEGKMDPDAELSKVMDDWNGLTMSQGEDSSKFLKRFEAGLRSLSAVGNPMTPELAKQSLLTKVVPALRDFARTFQLDSYQRLTCRMLLEDRQRRRKLAVSGRGRQEDDRGMILTVEDDQDGSTVAQFSNGKPSCRRCSRPNHMARECRQPVPENQQRRCPRCGRRHPLSNCDVPVDIVCQRCRESGHTAGICPHPWKDEFGKPRLVPSSPPTAKNDKPQEKGGPDLNTGGIQQLAFDIEDDCATLAPTSTCQLSTTPLGCTASEYKRSPSSDRYQFSVFIHSRSTSSSSSSTPTSCLLEGLLDTGAGHSCISTAKYEELSAGGFIAAANTCSGRHIRGVNGSIAAVERVVEAWLSHALVPETARRYRFYVVASLARPVIFSPVVLHGEASDSNAFSSIMRFSTDGAQVAADLPLSASTFARLVGICRQGGEQALLNLLDRAASSHQEGLRPSLSKIEDSAYHEQHHSTTTPSVTPTIASPPTHYFHVDYDDIDSDDILELNACWPSDSPTGGWLPLDYHLRHDEKGRLIAVTADGVHRGYHELPWAGPARPRPNAMKEFAKNKRLCLKLDLSLRTCKIRPVWDGRELNACLRSLPIPDKHKHTIRHLFRTRLYPSFFCTDIQKAFLQLILSGQDRPHCCFVHNSYGYVMRRVWFGGSSAPWALQDEIDHTLLDVNSQYPTDEAEVEAYMDDVIGGAQTNESRDELHSTSSAALKVKGMQENPVKVLKNGQDGRVLGYDYEGSNDTIAVASSSSLSTTPCPTTRRELRSFVARFHDPMGLQCEALMCIKYVLQDAESSSRNENDLLKEYDETSSDTKPLTYRVHEWQCHLRSSAPFPRQVKWDFSGQTIFVSTDACVRGWAVIVETDTCGTRLFGRCGVFGPTERRSSKWTAPRAELCALLQGFVTVKTLIKQVSGVARCLILTDSRLNYHRLTREKPKNGWVAWEVTRLRSIVALNDDIQSSGVCLYVSHIPGTLNSADAASRGLFPLPASNVLSDDVTSTPLKQQKQHYLEKALTEIDEQPVAGNAGIIDPRRVSLLLPQDYVPMSPVKARGKGKYDSNGDGVGNYMLPEEESCLYEILDTPTEEGYILTSNLTASDGRAPAKAQFGQAFDSLLSRLFRYRLLSDVFVLWRQATESAASSVIVRPARFDILELLVRDAQREDSETTCILQAVRRGDTTLSPFYDVESDPDLLVRLCRHSVNGEVYRQLYVPSKSWALQRLLVMRYHSCGGHQGSVRTKARLASRFFFRRMGCLVSRVVRSCRVCAPLKDERRRSGYGFKSLDSLDVWTCVAADGVGPLRVPVRDDGTESDLKLMVVTDLVSGYVDAEIVDGFTARESAESLLSVFWRRGYPRLLLVDNHMGFRSRTFRSVMNAHNVRIHHTPPNAPTMNAVAERSHGVLLHGLRCALSLGKHQSVEAALPEVLYIMNSRERLGASPFSLMHCRLPRLPGLPDPDIHPKDSSDDLCPLPLSRAARLREKHTVRIQDVIARWEDYRDSLRGSHRGVRQFTVGDKVWVFSRSGGAAKLGTLYRGPFLVHAVSRMGAVVVLGTDKGYEVHAGSNCKLSLAAGDASTPYNPPFGDSSLDVKDFMQRATAAAK</sequence>
<dbReference type="InterPro" id="IPR012337">
    <property type="entry name" value="RNaseH-like_sf"/>
</dbReference>
<feature type="domain" description="CCHC-type" evidence="3">
    <location>
        <begin position="594"/>
        <end position="609"/>
    </location>
</feature>
<evidence type="ECO:0000313" key="6">
    <source>
        <dbReference type="EMBL" id="KAF4691464.1"/>
    </source>
</evidence>
<proteinExistence type="predicted"/>
<dbReference type="SUPFAM" id="SSF56672">
    <property type="entry name" value="DNA/RNA polymerases"/>
    <property type="match status" value="1"/>
</dbReference>
<feature type="compositionally biased region" description="Low complexity" evidence="2">
    <location>
        <begin position="151"/>
        <end position="162"/>
    </location>
</feature>
<dbReference type="InterPro" id="IPR008042">
    <property type="entry name" value="Retrotrans_Pao"/>
</dbReference>
<dbReference type="InterPro" id="IPR001995">
    <property type="entry name" value="Peptidase_A2_cat"/>
</dbReference>
<dbReference type="InterPro" id="IPR041588">
    <property type="entry name" value="Integrase_H2C2"/>
</dbReference>
<dbReference type="GO" id="GO:0006508">
    <property type="term" value="P:proteolysis"/>
    <property type="evidence" value="ECO:0007669"/>
    <property type="project" value="InterPro"/>
</dbReference>
<feature type="region of interest" description="Disordered" evidence="2">
    <location>
        <begin position="133"/>
        <end position="177"/>
    </location>
</feature>
<dbReference type="InterPro" id="IPR043128">
    <property type="entry name" value="Rev_trsase/Diguanyl_cyclase"/>
</dbReference>
<feature type="compositionally biased region" description="Polar residues" evidence="2">
    <location>
        <begin position="166"/>
        <end position="177"/>
    </location>
</feature>
<gene>
    <name evidence="6" type="ORF">FOZ60_015462</name>
</gene>
<dbReference type="PANTHER" id="PTHR37984:SF5">
    <property type="entry name" value="PROTEIN NYNRIN-LIKE"/>
    <property type="match status" value="1"/>
</dbReference>
<feature type="region of interest" description="Disordered" evidence="2">
    <location>
        <begin position="661"/>
        <end position="688"/>
    </location>
</feature>
<dbReference type="Gene3D" id="3.30.70.270">
    <property type="match status" value="1"/>
</dbReference>
<name>A0A7J6P5L2_PEROL</name>
<comment type="caution">
    <text evidence="6">The sequence shown here is derived from an EMBL/GenBank/DDBJ whole genome shotgun (WGS) entry which is preliminary data.</text>
</comment>
<dbReference type="PROSITE" id="PS50175">
    <property type="entry name" value="ASP_PROT_RETROV"/>
    <property type="match status" value="1"/>
</dbReference>
<dbReference type="InterPro" id="IPR050951">
    <property type="entry name" value="Retrovirus_Pol_polyprotein"/>
</dbReference>
<dbReference type="GO" id="GO:0015074">
    <property type="term" value="P:DNA integration"/>
    <property type="evidence" value="ECO:0007669"/>
    <property type="project" value="InterPro"/>
</dbReference>
<dbReference type="SMART" id="SM00343">
    <property type="entry name" value="ZnF_C2HC"/>
    <property type="match status" value="2"/>
</dbReference>
<dbReference type="PROSITE" id="PS50158">
    <property type="entry name" value="ZF_CCHC"/>
    <property type="match status" value="1"/>
</dbReference>
<dbReference type="EMBL" id="JABANP010000078">
    <property type="protein sequence ID" value="KAF4691464.1"/>
    <property type="molecule type" value="Genomic_DNA"/>
</dbReference>
<keyword evidence="1" id="KW-0863">Zinc-finger</keyword>
<evidence type="ECO:0000259" key="3">
    <source>
        <dbReference type="PROSITE" id="PS50158"/>
    </source>
</evidence>
<dbReference type="SUPFAM" id="SSF53098">
    <property type="entry name" value="Ribonuclease H-like"/>
    <property type="match status" value="1"/>
</dbReference>
<dbReference type="InterPro" id="IPR001878">
    <property type="entry name" value="Znf_CCHC"/>
</dbReference>
<feature type="compositionally biased region" description="Polar residues" evidence="2">
    <location>
        <begin position="138"/>
        <end position="148"/>
    </location>
</feature>
<organism evidence="6 7">
    <name type="scientific">Perkinsus olseni</name>
    <name type="common">Perkinsus atlanticus</name>
    <dbReference type="NCBI Taxonomy" id="32597"/>
    <lineage>
        <taxon>Eukaryota</taxon>
        <taxon>Sar</taxon>
        <taxon>Alveolata</taxon>
        <taxon>Perkinsozoa</taxon>
        <taxon>Perkinsea</taxon>
        <taxon>Perkinsida</taxon>
        <taxon>Perkinsidae</taxon>
        <taxon>Perkinsus</taxon>
    </lineage>
</organism>
<protein>
    <submittedName>
        <fullName evidence="6">Uncharacterized protein</fullName>
    </submittedName>
</protein>
<dbReference type="InterPro" id="IPR043502">
    <property type="entry name" value="DNA/RNA_pol_sf"/>
</dbReference>
<evidence type="ECO:0000259" key="5">
    <source>
        <dbReference type="PROSITE" id="PS50994"/>
    </source>
</evidence>
<dbReference type="GO" id="GO:0003676">
    <property type="term" value="F:nucleic acid binding"/>
    <property type="evidence" value="ECO:0007669"/>
    <property type="project" value="InterPro"/>
</dbReference>
<dbReference type="Gene3D" id="3.10.10.10">
    <property type="entry name" value="HIV Type 1 Reverse Transcriptase, subunit A, domain 1"/>
    <property type="match status" value="1"/>
</dbReference>
<dbReference type="Gene3D" id="1.10.340.70">
    <property type="match status" value="1"/>
</dbReference>
<evidence type="ECO:0000256" key="1">
    <source>
        <dbReference type="PROSITE-ProRule" id="PRU00047"/>
    </source>
</evidence>
<keyword evidence="1" id="KW-0862">Zinc</keyword>
<accession>A0A7J6P5L2</accession>
<evidence type="ECO:0000256" key="2">
    <source>
        <dbReference type="SAM" id="MobiDB-lite"/>
    </source>
</evidence>
<reference evidence="6 7" key="1">
    <citation type="submission" date="2020-04" db="EMBL/GenBank/DDBJ databases">
        <title>Perkinsus olseni comparative genomics.</title>
        <authorList>
            <person name="Bogema D.R."/>
        </authorList>
    </citation>
    <scope>NUCLEOTIDE SEQUENCE [LARGE SCALE GENOMIC DNA]</scope>
    <source>
        <strain evidence="6">00978-12</strain>
    </source>
</reference>
<feature type="domain" description="Peptidase A2" evidence="4">
    <location>
        <begin position="758"/>
        <end position="803"/>
    </location>
</feature>
<feature type="compositionally biased region" description="Basic and acidic residues" evidence="2">
    <location>
        <begin position="674"/>
        <end position="683"/>
    </location>
</feature>
<evidence type="ECO:0000259" key="4">
    <source>
        <dbReference type="PROSITE" id="PS50175"/>
    </source>
</evidence>
<dbReference type="GO" id="GO:0004190">
    <property type="term" value="F:aspartic-type endopeptidase activity"/>
    <property type="evidence" value="ECO:0007669"/>
    <property type="project" value="InterPro"/>
</dbReference>
<feature type="domain" description="Integrase catalytic" evidence="5">
    <location>
        <begin position="1754"/>
        <end position="1905"/>
    </location>
</feature>
<keyword evidence="1" id="KW-0479">Metal-binding</keyword>
<dbReference type="Proteomes" id="UP000541610">
    <property type="component" value="Unassembled WGS sequence"/>
</dbReference>
<dbReference type="InterPro" id="IPR036397">
    <property type="entry name" value="RNaseH_sf"/>
</dbReference>
<dbReference type="Pfam" id="PF17921">
    <property type="entry name" value="Integrase_H2C2"/>
    <property type="match status" value="1"/>
</dbReference>
<dbReference type="InterPro" id="IPR001584">
    <property type="entry name" value="Integrase_cat-core"/>
</dbReference>
<dbReference type="PANTHER" id="PTHR37984">
    <property type="entry name" value="PROTEIN CBG26694"/>
    <property type="match status" value="1"/>
</dbReference>
<dbReference type="Gene3D" id="3.30.420.10">
    <property type="entry name" value="Ribonuclease H-like superfamily/Ribonuclease H"/>
    <property type="match status" value="1"/>
</dbReference>
<evidence type="ECO:0000313" key="7">
    <source>
        <dbReference type="Proteomes" id="UP000541610"/>
    </source>
</evidence>
<dbReference type="OrthoDB" id="8057423at2759"/>
<dbReference type="GO" id="GO:0008270">
    <property type="term" value="F:zinc ion binding"/>
    <property type="evidence" value="ECO:0007669"/>
    <property type="project" value="UniProtKB-KW"/>
</dbReference>
<dbReference type="PROSITE" id="PS50994">
    <property type="entry name" value="INTEGRASE"/>
    <property type="match status" value="1"/>
</dbReference>